<dbReference type="InterPro" id="IPR040521">
    <property type="entry name" value="KDZ"/>
</dbReference>
<dbReference type="CDD" id="cd19757">
    <property type="entry name" value="Bbox1"/>
    <property type="match status" value="1"/>
</dbReference>
<gene>
    <name evidence="1" type="ORF">SKAU_G00061910</name>
</gene>
<dbReference type="Pfam" id="PF18758">
    <property type="entry name" value="KDZ"/>
    <property type="match status" value="1"/>
</dbReference>
<dbReference type="OrthoDB" id="10063408at2759"/>
<dbReference type="PANTHER" id="PTHR33096:SF1">
    <property type="entry name" value="CXC1-LIKE CYSTEINE CLUSTER ASSOCIATED WITH KDZ TRANSPOSASES DOMAIN-CONTAINING PROTEIN"/>
    <property type="match status" value="1"/>
</dbReference>
<comment type="caution">
    <text evidence="1">The sequence shown here is derived from an EMBL/GenBank/DDBJ whole genome shotgun (WGS) entry which is preliminary data.</text>
</comment>
<sequence>MREVEAWEAIQEDLLSVSRSLESPISSRCTTCHVEGETVTYRCRECGPCVVLCDTCVTETHRNSLHLPDHWKDCSSFQAGNLLRSKNKQRKLDVTGVFGASCRHEMPIMFLNMAHGERLGYPLFVIEELLRRSETEDQSETVRLHVVYDIACVLAAHLQNSGNTCAFKQLSLAVPAFHIYGHKASCQI</sequence>
<dbReference type="Proteomes" id="UP001152622">
    <property type="component" value="Chromosome 2"/>
</dbReference>
<dbReference type="EMBL" id="JAINUF010000002">
    <property type="protein sequence ID" value="KAJ8375611.1"/>
    <property type="molecule type" value="Genomic_DNA"/>
</dbReference>
<dbReference type="AlphaFoldDB" id="A0A9Q1G5K4"/>
<dbReference type="PANTHER" id="PTHR33096">
    <property type="entry name" value="CXC2 DOMAIN-CONTAINING PROTEIN"/>
    <property type="match status" value="1"/>
</dbReference>
<organism evidence="1 2">
    <name type="scientific">Synaphobranchus kaupii</name>
    <name type="common">Kaup's arrowtooth eel</name>
    <dbReference type="NCBI Taxonomy" id="118154"/>
    <lineage>
        <taxon>Eukaryota</taxon>
        <taxon>Metazoa</taxon>
        <taxon>Chordata</taxon>
        <taxon>Craniata</taxon>
        <taxon>Vertebrata</taxon>
        <taxon>Euteleostomi</taxon>
        <taxon>Actinopterygii</taxon>
        <taxon>Neopterygii</taxon>
        <taxon>Teleostei</taxon>
        <taxon>Anguilliformes</taxon>
        <taxon>Synaphobranchidae</taxon>
        <taxon>Synaphobranchus</taxon>
    </lineage>
</organism>
<accession>A0A9Q1G5K4</accession>
<keyword evidence="2" id="KW-1185">Reference proteome</keyword>
<evidence type="ECO:0000313" key="1">
    <source>
        <dbReference type="EMBL" id="KAJ8375611.1"/>
    </source>
</evidence>
<evidence type="ECO:0000313" key="2">
    <source>
        <dbReference type="Proteomes" id="UP001152622"/>
    </source>
</evidence>
<protein>
    <submittedName>
        <fullName evidence="1">Uncharacterized protein</fullName>
    </submittedName>
</protein>
<proteinExistence type="predicted"/>
<reference evidence="1" key="1">
    <citation type="journal article" date="2023" name="Science">
        <title>Genome structures resolve the early diversification of teleost fishes.</title>
        <authorList>
            <person name="Parey E."/>
            <person name="Louis A."/>
            <person name="Montfort J."/>
            <person name="Bouchez O."/>
            <person name="Roques C."/>
            <person name="Iampietro C."/>
            <person name="Lluch J."/>
            <person name="Castinel A."/>
            <person name="Donnadieu C."/>
            <person name="Desvignes T."/>
            <person name="Floi Bucao C."/>
            <person name="Jouanno E."/>
            <person name="Wen M."/>
            <person name="Mejri S."/>
            <person name="Dirks R."/>
            <person name="Jansen H."/>
            <person name="Henkel C."/>
            <person name="Chen W.J."/>
            <person name="Zahm M."/>
            <person name="Cabau C."/>
            <person name="Klopp C."/>
            <person name="Thompson A.W."/>
            <person name="Robinson-Rechavi M."/>
            <person name="Braasch I."/>
            <person name="Lecointre G."/>
            <person name="Bobe J."/>
            <person name="Postlethwait J.H."/>
            <person name="Berthelot C."/>
            <person name="Roest Crollius H."/>
            <person name="Guiguen Y."/>
        </authorList>
    </citation>
    <scope>NUCLEOTIDE SEQUENCE</scope>
    <source>
        <strain evidence="1">WJC10195</strain>
    </source>
</reference>
<name>A0A9Q1G5K4_SYNKA</name>